<feature type="chain" id="PRO_5021928947" evidence="1">
    <location>
        <begin position="27"/>
        <end position="254"/>
    </location>
</feature>
<dbReference type="AlphaFoldDB" id="A0A514BV99"/>
<organism evidence="2 3">
    <name type="scientific">Marilutibacter alkalisoli</name>
    <dbReference type="NCBI Taxonomy" id="2591633"/>
    <lineage>
        <taxon>Bacteria</taxon>
        <taxon>Pseudomonadati</taxon>
        <taxon>Pseudomonadota</taxon>
        <taxon>Gammaproteobacteria</taxon>
        <taxon>Lysobacterales</taxon>
        <taxon>Lysobacteraceae</taxon>
        <taxon>Marilutibacter</taxon>
    </lineage>
</organism>
<keyword evidence="1" id="KW-0732">Signal</keyword>
<sequence>MPATAKKPRWRLVMRRSLALPGLVLAAGVAAMVPPLPGAVDGQSVDGGLAEARPAEDAIVTPVSLDGLPEAVSRLLQQLPDENARRLRRHATLWQGWTPAMRAAFAERASEWDALPAAQRAARRETWQALQALPQAQREQVVGMAREFAHKPQVEQDALRQRFAGLEPGARRGWLLGPVLGADYPTLHPLLAQLPAGQHAPLMAVLQSMTAAQRVQLGVLVQRTPPQDRDALRLELIATPPERRQHWLWEQLDR</sequence>
<dbReference type="Pfam" id="PF11304">
    <property type="entry name" value="DUF3106"/>
    <property type="match status" value="1"/>
</dbReference>
<accession>A0A514BV99</accession>
<dbReference type="OrthoDB" id="6054283at2"/>
<evidence type="ECO:0000313" key="3">
    <source>
        <dbReference type="Proteomes" id="UP000317199"/>
    </source>
</evidence>
<dbReference type="EMBL" id="CP041242">
    <property type="protein sequence ID" value="QDH71296.1"/>
    <property type="molecule type" value="Genomic_DNA"/>
</dbReference>
<reference evidence="2 3" key="1">
    <citation type="submission" date="2019-06" db="EMBL/GenBank/DDBJ databases">
        <title>Lysobacter alkalisoli sp. nov. isolated from saline-alkali soil.</title>
        <authorList>
            <person name="Sun J.-Q."/>
            <person name="Xu L."/>
        </authorList>
    </citation>
    <scope>NUCLEOTIDE SEQUENCE [LARGE SCALE GENOMIC DNA]</scope>
    <source>
        <strain evidence="2 3">SJ-36</strain>
    </source>
</reference>
<dbReference type="KEGG" id="lyj:FKV23_15270"/>
<gene>
    <name evidence="2" type="ORF">FKV23_15270</name>
</gene>
<dbReference type="InterPro" id="IPR021455">
    <property type="entry name" value="DUF3106"/>
</dbReference>
<keyword evidence="3" id="KW-1185">Reference proteome</keyword>
<evidence type="ECO:0000256" key="1">
    <source>
        <dbReference type="SAM" id="SignalP"/>
    </source>
</evidence>
<evidence type="ECO:0000313" key="2">
    <source>
        <dbReference type="EMBL" id="QDH71296.1"/>
    </source>
</evidence>
<dbReference type="Proteomes" id="UP000317199">
    <property type="component" value="Chromosome"/>
</dbReference>
<proteinExistence type="predicted"/>
<feature type="signal peptide" evidence="1">
    <location>
        <begin position="1"/>
        <end position="26"/>
    </location>
</feature>
<protein>
    <submittedName>
        <fullName evidence="2">DUF3106 domain-containing protein</fullName>
    </submittedName>
</protein>
<name>A0A514BV99_9GAMM</name>